<dbReference type="Pfam" id="PF13173">
    <property type="entry name" value="AAA_14"/>
    <property type="match status" value="1"/>
</dbReference>
<feature type="domain" description="AAA" evidence="1">
    <location>
        <begin position="14"/>
        <end position="81"/>
    </location>
</feature>
<dbReference type="SUPFAM" id="SSF52540">
    <property type="entry name" value="P-loop containing nucleoside triphosphate hydrolases"/>
    <property type="match status" value="1"/>
</dbReference>
<proteinExistence type="predicted"/>
<accession>A0A1W1BH29</accession>
<evidence type="ECO:0000259" key="1">
    <source>
        <dbReference type="Pfam" id="PF13173"/>
    </source>
</evidence>
<reference evidence="2" key="1">
    <citation type="submission" date="2016-10" db="EMBL/GenBank/DDBJ databases">
        <authorList>
            <person name="de Groot N.N."/>
        </authorList>
    </citation>
    <scope>NUCLEOTIDE SEQUENCE</scope>
</reference>
<dbReference type="EMBL" id="FPHB01000021">
    <property type="protein sequence ID" value="SFV52798.1"/>
    <property type="molecule type" value="Genomic_DNA"/>
</dbReference>
<dbReference type="AlphaFoldDB" id="A0A1W1BH29"/>
<sequence>MFYGVSLFDFVDEYSKRGGELICIDEVHEATNYEQELKSIYDFLDIKLYFTGSSAIALRSPDFARRYSMYHLYPLSFREFLELIFEVELPSFS</sequence>
<dbReference type="InterPro" id="IPR041682">
    <property type="entry name" value="AAA_14"/>
</dbReference>
<dbReference type="InterPro" id="IPR027417">
    <property type="entry name" value="P-loop_NTPase"/>
</dbReference>
<dbReference type="PANTHER" id="PTHR42990">
    <property type="entry name" value="ATPASE"/>
    <property type="match status" value="1"/>
</dbReference>
<organism evidence="2">
    <name type="scientific">hydrothermal vent metagenome</name>
    <dbReference type="NCBI Taxonomy" id="652676"/>
    <lineage>
        <taxon>unclassified sequences</taxon>
        <taxon>metagenomes</taxon>
        <taxon>ecological metagenomes</taxon>
    </lineage>
</organism>
<dbReference type="PANTHER" id="PTHR42990:SF1">
    <property type="entry name" value="AAA+ ATPASE DOMAIN-CONTAINING PROTEIN"/>
    <property type="match status" value="1"/>
</dbReference>
<name>A0A1W1BH29_9ZZZZ</name>
<gene>
    <name evidence="2" type="ORF">MNB_SM-7-12</name>
</gene>
<protein>
    <recommendedName>
        <fullName evidence="1">AAA domain-containing protein</fullName>
    </recommendedName>
</protein>
<evidence type="ECO:0000313" key="2">
    <source>
        <dbReference type="EMBL" id="SFV52798.1"/>
    </source>
</evidence>